<dbReference type="InterPro" id="IPR001611">
    <property type="entry name" value="Leu-rich_rpt"/>
</dbReference>
<evidence type="ECO:0000256" key="5">
    <source>
        <dbReference type="ARBA" id="ARBA00023136"/>
    </source>
</evidence>
<dbReference type="Gene3D" id="3.80.10.10">
    <property type="entry name" value="Ribonuclease Inhibitor"/>
    <property type="match status" value="2"/>
</dbReference>
<dbReference type="Proteomes" id="UP001459277">
    <property type="component" value="Unassembled WGS sequence"/>
</dbReference>
<sequence>MRMRLLCLIHFQAILLLFNVKSTLAVLSSITDTPSYFGGNETDYQALLAFKTMITHDPRNVLSSWNDSLHFCQWEGVTCGHCTKPYVQRLQVLRLINNSFQGEIPANLSHCSNLKYFEVGNNNLSGSIPMEFASLSKLVEFYAHKNYLTRGIPPSIGNLSSLHYLSLTYNVLEGQIPNALGQLRSIEFLALGGNKLSGLIPSSLYNLSSMTTFSLGINELSGSLPIDLFVTLPNLQRL</sequence>
<evidence type="ECO:0000313" key="10">
    <source>
        <dbReference type="Proteomes" id="UP001459277"/>
    </source>
</evidence>
<keyword evidence="10" id="KW-1185">Reference proteome</keyword>
<feature type="signal peptide" evidence="7">
    <location>
        <begin position="1"/>
        <end position="25"/>
    </location>
</feature>
<evidence type="ECO:0000259" key="8">
    <source>
        <dbReference type="Pfam" id="PF08263"/>
    </source>
</evidence>
<evidence type="ECO:0000256" key="1">
    <source>
        <dbReference type="ARBA" id="ARBA00004370"/>
    </source>
</evidence>
<keyword evidence="2" id="KW-0433">Leucine-rich repeat</keyword>
<feature type="chain" id="PRO_5043766483" description="Leucine-rich repeat-containing N-terminal plant-type domain-containing protein" evidence="7">
    <location>
        <begin position="26"/>
        <end position="238"/>
    </location>
</feature>
<dbReference type="PANTHER" id="PTHR48057:SF28">
    <property type="entry name" value="LEUCINE-RICH REPEAT DOMAIN, L DOMAIN-LIKE PROTEIN-RELATED"/>
    <property type="match status" value="1"/>
</dbReference>
<dbReference type="EMBL" id="JAZDWU010000002">
    <property type="protein sequence ID" value="KAL0012832.1"/>
    <property type="molecule type" value="Genomic_DNA"/>
</dbReference>
<protein>
    <recommendedName>
        <fullName evidence="8">Leucine-rich repeat-containing N-terminal plant-type domain-containing protein</fullName>
    </recommendedName>
</protein>
<keyword evidence="3 7" id="KW-0732">Signal</keyword>
<evidence type="ECO:0000256" key="2">
    <source>
        <dbReference type="ARBA" id="ARBA00022614"/>
    </source>
</evidence>
<dbReference type="SUPFAM" id="SSF52058">
    <property type="entry name" value="L domain-like"/>
    <property type="match status" value="1"/>
</dbReference>
<dbReference type="InterPro" id="IPR013210">
    <property type="entry name" value="LRR_N_plant-typ"/>
</dbReference>
<gene>
    <name evidence="9" type="ORF">SO802_007940</name>
</gene>
<dbReference type="InterPro" id="IPR052595">
    <property type="entry name" value="LRRC69/RLP"/>
</dbReference>
<dbReference type="PANTHER" id="PTHR48057">
    <property type="entry name" value="LEUCINE-RICH REPEAT SERINE/THREONINE-PROTEIN KINASE 1"/>
    <property type="match status" value="1"/>
</dbReference>
<dbReference type="Pfam" id="PF00560">
    <property type="entry name" value="LRR_1"/>
    <property type="match status" value="4"/>
</dbReference>
<dbReference type="InterPro" id="IPR032675">
    <property type="entry name" value="LRR_dom_sf"/>
</dbReference>
<name>A0AAW2DQ17_9ROSI</name>
<proteinExistence type="predicted"/>
<comment type="caution">
    <text evidence="9">The sequence shown here is derived from an EMBL/GenBank/DDBJ whole genome shotgun (WGS) entry which is preliminary data.</text>
</comment>
<dbReference type="GO" id="GO:0016020">
    <property type="term" value="C:membrane"/>
    <property type="evidence" value="ECO:0007669"/>
    <property type="project" value="UniProtKB-SubCell"/>
</dbReference>
<dbReference type="Pfam" id="PF08263">
    <property type="entry name" value="LRRNT_2"/>
    <property type="match status" value="1"/>
</dbReference>
<dbReference type="AlphaFoldDB" id="A0AAW2DQ17"/>
<evidence type="ECO:0000313" key="9">
    <source>
        <dbReference type="EMBL" id="KAL0012832.1"/>
    </source>
</evidence>
<feature type="domain" description="Leucine-rich repeat-containing N-terminal plant-type" evidence="8">
    <location>
        <begin position="41"/>
        <end position="79"/>
    </location>
</feature>
<keyword evidence="4" id="KW-0677">Repeat</keyword>
<organism evidence="9 10">
    <name type="scientific">Lithocarpus litseifolius</name>
    <dbReference type="NCBI Taxonomy" id="425828"/>
    <lineage>
        <taxon>Eukaryota</taxon>
        <taxon>Viridiplantae</taxon>
        <taxon>Streptophyta</taxon>
        <taxon>Embryophyta</taxon>
        <taxon>Tracheophyta</taxon>
        <taxon>Spermatophyta</taxon>
        <taxon>Magnoliopsida</taxon>
        <taxon>eudicotyledons</taxon>
        <taxon>Gunneridae</taxon>
        <taxon>Pentapetalae</taxon>
        <taxon>rosids</taxon>
        <taxon>fabids</taxon>
        <taxon>Fagales</taxon>
        <taxon>Fagaceae</taxon>
        <taxon>Lithocarpus</taxon>
    </lineage>
</organism>
<keyword evidence="5" id="KW-0472">Membrane</keyword>
<evidence type="ECO:0000256" key="3">
    <source>
        <dbReference type="ARBA" id="ARBA00022729"/>
    </source>
</evidence>
<evidence type="ECO:0000256" key="4">
    <source>
        <dbReference type="ARBA" id="ARBA00022737"/>
    </source>
</evidence>
<evidence type="ECO:0000256" key="6">
    <source>
        <dbReference type="ARBA" id="ARBA00023180"/>
    </source>
</evidence>
<comment type="subcellular location">
    <subcellularLocation>
        <location evidence="1">Membrane</location>
    </subcellularLocation>
</comment>
<dbReference type="FunFam" id="3.80.10.10:FF:000041">
    <property type="entry name" value="LRR receptor-like serine/threonine-protein kinase ERECTA"/>
    <property type="match status" value="1"/>
</dbReference>
<accession>A0AAW2DQ17</accession>
<evidence type="ECO:0000256" key="7">
    <source>
        <dbReference type="SAM" id="SignalP"/>
    </source>
</evidence>
<keyword evidence="6" id="KW-0325">Glycoprotein</keyword>
<reference evidence="9 10" key="1">
    <citation type="submission" date="2024-01" db="EMBL/GenBank/DDBJ databases">
        <title>A telomere-to-telomere, gap-free genome of sweet tea (Lithocarpus litseifolius).</title>
        <authorList>
            <person name="Zhou J."/>
        </authorList>
    </citation>
    <scope>NUCLEOTIDE SEQUENCE [LARGE SCALE GENOMIC DNA]</scope>
    <source>
        <strain evidence="9">Zhou-2022a</strain>
        <tissue evidence="9">Leaf</tissue>
    </source>
</reference>